<feature type="domain" description="SGNH hydrolase-type esterase" evidence="1">
    <location>
        <begin position="110"/>
        <end position="268"/>
    </location>
</feature>
<evidence type="ECO:0000313" key="2">
    <source>
        <dbReference type="EMBL" id="NEU96096.1"/>
    </source>
</evidence>
<organism evidence="2 3">
    <name type="scientific">Bradyrhizobium uaiense</name>
    <dbReference type="NCBI Taxonomy" id="2594946"/>
    <lineage>
        <taxon>Bacteria</taxon>
        <taxon>Pseudomonadati</taxon>
        <taxon>Pseudomonadota</taxon>
        <taxon>Alphaproteobacteria</taxon>
        <taxon>Hyphomicrobiales</taxon>
        <taxon>Nitrobacteraceae</taxon>
        <taxon>Bradyrhizobium</taxon>
    </lineage>
</organism>
<dbReference type="InterPro" id="IPR036514">
    <property type="entry name" value="SGNH_hydro_sf"/>
</dbReference>
<comment type="caution">
    <text evidence="2">The sequence shown here is derived from an EMBL/GenBank/DDBJ whole genome shotgun (WGS) entry which is preliminary data.</text>
</comment>
<dbReference type="SUPFAM" id="SSF52266">
    <property type="entry name" value="SGNH hydrolase"/>
    <property type="match status" value="1"/>
</dbReference>
<gene>
    <name evidence="2" type="ORF">FNJ47_09685</name>
</gene>
<dbReference type="Pfam" id="PF13472">
    <property type="entry name" value="Lipase_GDSL_2"/>
    <property type="match status" value="1"/>
</dbReference>
<dbReference type="InterPro" id="IPR013830">
    <property type="entry name" value="SGNH_hydro"/>
</dbReference>
<dbReference type="Gene3D" id="3.40.50.1110">
    <property type="entry name" value="SGNH hydrolase"/>
    <property type="match status" value="1"/>
</dbReference>
<dbReference type="AlphaFoldDB" id="A0A6P1BC72"/>
<reference evidence="2 3" key="1">
    <citation type="journal article" date="2020" name="Arch. Microbiol.">
        <title>Bradyrhizobium uaiense sp. nov., a new highly efficient cowpea symbiont.</title>
        <authorList>
            <person name="Cabral Michel D."/>
            <person name="Azarias Guimaraes A."/>
            <person name="Martins da Costa E."/>
            <person name="Soares de Carvalho T."/>
            <person name="Balsanelli E."/>
            <person name="Willems A."/>
            <person name="Maltempi de Souza E."/>
            <person name="de Souza Moreira F.M."/>
        </authorList>
    </citation>
    <scope>NUCLEOTIDE SEQUENCE [LARGE SCALE GENOMIC DNA]</scope>
    <source>
        <strain evidence="2 3">UFLA 03-164</strain>
    </source>
</reference>
<dbReference type="Proteomes" id="UP000468531">
    <property type="component" value="Unassembled WGS sequence"/>
</dbReference>
<evidence type="ECO:0000259" key="1">
    <source>
        <dbReference type="Pfam" id="PF13472"/>
    </source>
</evidence>
<keyword evidence="3" id="KW-1185">Reference proteome</keyword>
<name>A0A6P1BC72_9BRAD</name>
<protein>
    <recommendedName>
        <fullName evidence="1">SGNH hydrolase-type esterase domain-containing protein</fullName>
    </recommendedName>
</protein>
<accession>A0A6P1BC72</accession>
<sequence>MLFDCPRIEMFSDIGLTALRWNRSMTSNTPDGEPRHTASTTSIVYAAVTLTIVAALCLPSEGRAQNARSVCDKTDTQFAVTATVPDNADALRKYERNVSSLTSDVSTVMLGDSLVEAWPKELSGALGAGPVANLGVGRDRIQNTLWFIEHERERLRQIKPKRIIVLVGTNNIYLDKPCGVMQSYRKLFGEIRSLWPSGKIYSIHILPRGEQMKGAAENIGYVNSELSRTSRELGIRTIDASGVACGMTTPCANYKSDLLHLTPPGYEALTKITRDGIGSP</sequence>
<dbReference type="GO" id="GO:0016788">
    <property type="term" value="F:hydrolase activity, acting on ester bonds"/>
    <property type="evidence" value="ECO:0007669"/>
    <property type="project" value="UniProtKB-ARBA"/>
</dbReference>
<proteinExistence type="predicted"/>
<evidence type="ECO:0000313" key="3">
    <source>
        <dbReference type="Proteomes" id="UP000468531"/>
    </source>
</evidence>
<dbReference type="EMBL" id="VKHP01000026">
    <property type="protein sequence ID" value="NEU96096.1"/>
    <property type="molecule type" value="Genomic_DNA"/>
</dbReference>